<dbReference type="PANTHER" id="PTHR38052:SF1">
    <property type="entry name" value="ABM DOMAIN-CONTAINING PROTEIN"/>
    <property type="match status" value="1"/>
</dbReference>
<keyword evidence="3" id="KW-1185">Reference proteome</keyword>
<proteinExistence type="predicted"/>
<reference evidence="2 3" key="1">
    <citation type="submission" date="2016-03" db="EMBL/GenBank/DDBJ databases">
        <authorList>
            <person name="Ploux O."/>
        </authorList>
    </citation>
    <scope>NUCLEOTIDE SEQUENCE [LARGE SCALE GENOMIC DNA]</scope>
    <source>
        <strain evidence="2 3">URUG2</strain>
    </source>
</reference>
<dbReference type="EMBL" id="FJUY01000013">
    <property type="protein sequence ID" value="CZT22285.1"/>
    <property type="molecule type" value="Genomic_DNA"/>
</dbReference>
<evidence type="ECO:0000313" key="2">
    <source>
        <dbReference type="EMBL" id="CZT22285.1"/>
    </source>
</evidence>
<dbReference type="AlphaFoldDB" id="A0A2D3V6G2"/>
<dbReference type="STRING" id="112498.A0A2D3V6G2"/>
<evidence type="ECO:0000313" key="3">
    <source>
        <dbReference type="Proteomes" id="UP000225277"/>
    </source>
</evidence>
<dbReference type="Pfam" id="PF03992">
    <property type="entry name" value="ABM"/>
    <property type="match status" value="1"/>
</dbReference>
<dbReference type="OrthoDB" id="194076at2759"/>
<organism evidence="2 3">
    <name type="scientific">Ramularia collo-cygni</name>
    <dbReference type="NCBI Taxonomy" id="112498"/>
    <lineage>
        <taxon>Eukaryota</taxon>
        <taxon>Fungi</taxon>
        <taxon>Dikarya</taxon>
        <taxon>Ascomycota</taxon>
        <taxon>Pezizomycotina</taxon>
        <taxon>Dothideomycetes</taxon>
        <taxon>Dothideomycetidae</taxon>
        <taxon>Mycosphaerellales</taxon>
        <taxon>Mycosphaerellaceae</taxon>
        <taxon>Ramularia</taxon>
    </lineage>
</organism>
<dbReference type="SUPFAM" id="SSF54909">
    <property type="entry name" value="Dimeric alpha+beta barrel"/>
    <property type="match status" value="1"/>
</dbReference>
<dbReference type="GeneID" id="35603254"/>
<dbReference type="Proteomes" id="UP000225277">
    <property type="component" value="Unassembled WGS sequence"/>
</dbReference>
<dbReference type="PROSITE" id="PS51725">
    <property type="entry name" value="ABM"/>
    <property type="match status" value="1"/>
</dbReference>
<dbReference type="InterPro" id="IPR011008">
    <property type="entry name" value="Dimeric_a/b-barrel"/>
</dbReference>
<feature type="domain" description="ABM" evidence="1">
    <location>
        <begin position="2"/>
        <end position="95"/>
    </location>
</feature>
<gene>
    <name evidence="2" type="ORF">RCC_08154</name>
</gene>
<dbReference type="Gene3D" id="3.30.70.100">
    <property type="match status" value="1"/>
</dbReference>
<accession>A0A2D3V6G2</accession>
<dbReference type="InterPro" id="IPR007138">
    <property type="entry name" value="ABM_dom"/>
</dbReference>
<sequence>MVYVIVVHLYANDNAEDIKKLIAKLQEASQVYSKDKECLSWFVSQDTKDPRAFTIVERYAEESSQKYHLENPYWQTFDPYVKPLLAKEMDLRRVVELDTSTEVRVEKDEKLWEEVKKHQTY</sequence>
<name>A0A2D3V6G2_9PEZI</name>
<dbReference type="PANTHER" id="PTHR38052">
    <property type="entry name" value="EXPRESSED PROTEIN"/>
    <property type="match status" value="1"/>
</dbReference>
<dbReference type="RefSeq" id="XP_023629174.1">
    <property type="nucleotide sequence ID" value="XM_023773406.1"/>
</dbReference>
<protein>
    <recommendedName>
        <fullName evidence="1">ABM domain-containing protein</fullName>
    </recommendedName>
</protein>
<evidence type="ECO:0000259" key="1">
    <source>
        <dbReference type="PROSITE" id="PS51725"/>
    </source>
</evidence>